<evidence type="ECO:0000313" key="2">
    <source>
        <dbReference type="Proteomes" id="UP001209878"/>
    </source>
</evidence>
<reference evidence="1" key="1">
    <citation type="journal article" date="2023" name="Mol. Biol. Evol.">
        <title>Third-Generation Sequencing Reveals the Adaptive Role of the Epigenome in Three Deep-Sea Polychaetes.</title>
        <authorList>
            <person name="Perez M."/>
            <person name="Aroh O."/>
            <person name="Sun Y."/>
            <person name="Lan Y."/>
            <person name="Juniper S.K."/>
            <person name="Young C.R."/>
            <person name="Angers B."/>
            <person name="Qian P.Y."/>
        </authorList>
    </citation>
    <scope>NUCLEOTIDE SEQUENCE</scope>
    <source>
        <strain evidence="1">R07B-5</strain>
    </source>
</reference>
<gene>
    <name evidence="1" type="ORF">NP493_117g03001</name>
</gene>
<comment type="caution">
    <text evidence="1">The sequence shown here is derived from an EMBL/GenBank/DDBJ whole genome shotgun (WGS) entry which is preliminary data.</text>
</comment>
<dbReference type="InterPro" id="IPR016186">
    <property type="entry name" value="C-type_lectin-like/link_sf"/>
</dbReference>
<dbReference type="Gene3D" id="3.10.100.10">
    <property type="entry name" value="Mannose-Binding Protein A, subunit A"/>
    <property type="match status" value="1"/>
</dbReference>
<proteinExistence type="predicted"/>
<name>A0AAD9UGV8_RIDPI</name>
<dbReference type="EMBL" id="JAODUO010000120">
    <property type="protein sequence ID" value="KAK2188870.1"/>
    <property type="molecule type" value="Genomic_DNA"/>
</dbReference>
<keyword evidence="2" id="KW-1185">Reference proteome</keyword>
<sequence>MYVSKVCRCGDEICSPDCSGGHICGGTTNMRIYAVDSFGVSHWSKNEPDNHAGYDACLVLTQVYGLEWGDVQCFHADLAGYGFLCEYDLTQSNCLDKYAAGKCYSVHGASKRSWFDVRWTCAENGGELLQVRKKYSIRNNVKLY</sequence>
<organism evidence="1 2">
    <name type="scientific">Ridgeia piscesae</name>
    <name type="common">Tubeworm</name>
    <dbReference type="NCBI Taxonomy" id="27915"/>
    <lineage>
        <taxon>Eukaryota</taxon>
        <taxon>Metazoa</taxon>
        <taxon>Spiralia</taxon>
        <taxon>Lophotrochozoa</taxon>
        <taxon>Annelida</taxon>
        <taxon>Polychaeta</taxon>
        <taxon>Sedentaria</taxon>
        <taxon>Canalipalpata</taxon>
        <taxon>Sabellida</taxon>
        <taxon>Siboglinidae</taxon>
        <taxon>Ridgeia</taxon>
    </lineage>
</organism>
<protein>
    <submittedName>
        <fullName evidence="1">Uncharacterized protein</fullName>
    </submittedName>
</protein>
<dbReference type="AlphaFoldDB" id="A0AAD9UGV8"/>
<dbReference type="InterPro" id="IPR016187">
    <property type="entry name" value="CTDL_fold"/>
</dbReference>
<accession>A0AAD9UGV8</accession>
<dbReference type="Proteomes" id="UP001209878">
    <property type="component" value="Unassembled WGS sequence"/>
</dbReference>
<evidence type="ECO:0000313" key="1">
    <source>
        <dbReference type="EMBL" id="KAK2188870.1"/>
    </source>
</evidence>
<dbReference type="SUPFAM" id="SSF56436">
    <property type="entry name" value="C-type lectin-like"/>
    <property type="match status" value="1"/>
</dbReference>